<proteinExistence type="inferred from homology"/>
<dbReference type="InterPro" id="IPR040184">
    <property type="entry name" value="Mcm10"/>
</dbReference>
<dbReference type="InterPro" id="IPR001680">
    <property type="entry name" value="WD40_rpt"/>
</dbReference>
<dbReference type="InterPro" id="IPR036322">
    <property type="entry name" value="WD40_repeat_dom_sf"/>
</dbReference>
<dbReference type="AlphaFoldDB" id="A0A2S4WKA0"/>
<evidence type="ECO:0000256" key="2">
    <source>
        <dbReference type="SAM" id="MobiDB-lite"/>
    </source>
</evidence>
<dbReference type="GO" id="GO:0003688">
    <property type="term" value="F:DNA replication origin binding"/>
    <property type="evidence" value="ECO:0007669"/>
    <property type="project" value="TreeGrafter"/>
</dbReference>
<reference evidence="6" key="2">
    <citation type="journal article" date="2018" name="BMC Genomics">
        <title>Genomic insights into host adaptation between the wheat stripe rust pathogen (Puccinia striiformis f. sp. tritici) and the barley stripe rust pathogen (Puccinia striiformis f. sp. hordei).</title>
        <authorList>
            <person name="Xia C."/>
            <person name="Wang M."/>
            <person name="Yin C."/>
            <person name="Cornejo O.E."/>
            <person name="Hulbert S.H."/>
            <person name="Chen X."/>
        </authorList>
    </citation>
    <scope>NUCLEOTIDE SEQUENCE [LARGE SCALE GENOMIC DNA]</scope>
    <source>
        <strain evidence="6">93TX-2</strain>
    </source>
</reference>
<feature type="compositionally biased region" description="Basic residues" evidence="2">
    <location>
        <begin position="37"/>
        <end position="46"/>
    </location>
</feature>
<dbReference type="Pfam" id="PF09329">
    <property type="entry name" value="zf-primase"/>
    <property type="match status" value="1"/>
</dbReference>
<feature type="region of interest" description="Disordered" evidence="2">
    <location>
        <begin position="1"/>
        <end position="46"/>
    </location>
</feature>
<dbReference type="VEuPathDB" id="FungiDB:PSTT_08074"/>
<feature type="region of interest" description="Disordered" evidence="2">
    <location>
        <begin position="563"/>
        <end position="582"/>
    </location>
</feature>
<sequence>MSYLWSDSTNPPSSPIGARKQQEQPYPTPEQELSARPRSRASRPRTYRQATISECLNRFTTSSPLASSSSSPSYIRPTLAPIDFNQHTRIAKRLKFDDDDDDTIKLNTDQDFNCLSEPFLDDEHHDLPPRRTRSRIIHQSTYDPIIDFESSSRKRANTLGLKRVQSLHSDPSTQTIKMWNHEYQNGHEFPFSLVFNNAAKNRAPGRPPAPEEMMATASALGTISLYNPSYKGSLENQLPITTFQGIQNGIFALAFSGSDKILGTGSGAQISEIFDIETGNCWADYKTIKALSKPSNSILITIISFLLGLETGVSNSGTFALLVLILLVMMKRRKGVNLPSVSSVLWSRIRDHQLYSAGSSNGVVKLWDIRKKTPFSSKAHPLPLEETIDQTQTDFEESGENENPTQRPHGISSLVTSQDGARLYTLGTDSVIRTHDGLHLSRPPTHQLSSYKHPQMISTSLYLKLSISQDDRFLANSTSTGQIFIWDTSALSNSDPVILDNAHSKEICGLDFWNNGLALARMILILRFGLILILSFFLRILSLFLKVSKNHIEMISSINPVKPAEPKEKKQQKQNVTVEERNKKVLPRKELEKSNLAEGFRELRKESKNQSLIQASKRSTSFAAPAESRAIEEQPELRGSDLTIKLQIRRGPIDFKPSSTDPTFTDHEPNSETRLKRRTLAHHTLQDYLADRYVVRINELYAIIRKVEGNGFQSGNDWNVPLIGDWVLFGVIGQKSDFKNTTPYIASQVNRLTTQPQSHTPSKSKKLVDKDNDQEVVDELNEELARDDQAKQPKEEEVKKPQPKKFVTFKLIDMSSNKISSSGSGVIKMILFESDSQSSSSGGGGEGEKSYRGGSGGAYEKYWKEQPGTLIGILNPKVLKNRPSSYSRGPTTSPIEMLTITPENHQSIIVIGRSKDLGSCVAKRIDTGTLCNDWCDLRNSTINGNSHEAICDFHLQRQIKKVRANRAEFFSGTSGMVQHTGKKFGHSSKDTKNGLLPATHGLPKRTSINGQITYICPGKSSSTSIHDMRKKKKFEDRYSVPTDNEKIQGIKLKRKRELDEIQINKILNDADQNDSYGFNCIKDARNLLHNNKKQNGLGGGSNKEGKKKEIDNVMVDQSNHNSSSSSKSVYSTQAIRAIGFNPTHTNKSNSNQDVLLSTHHSSKAYTDLLESSSKHHGEEDVQEELSIGPRQKKLNSLENDRRRRGVVDCLDGQLGQAVHDLQEVEGLGLGPGTIDDDDDDLIICG</sequence>
<evidence type="ECO:0000259" key="4">
    <source>
        <dbReference type="Pfam" id="PF09329"/>
    </source>
</evidence>
<gene>
    <name evidence="5" type="ORF">PSHT_01538</name>
</gene>
<keyword evidence="3" id="KW-0472">Membrane</keyword>
<evidence type="ECO:0000313" key="6">
    <source>
        <dbReference type="Proteomes" id="UP000238274"/>
    </source>
</evidence>
<dbReference type="VEuPathDB" id="FungiDB:PSTT_08073"/>
<feature type="region of interest" description="Disordered" evidence="2">
    <location>
        <begin position="983"/>
        <end position="1002"/>
    </location>
</feature>
<evidence type="ECO:0000256" key="1">
    <source>
        <dbReference type="ARBA" id="ARBA00009679"/>
    </source>
</evidence>
<dbReference type="SUPFAM" id="SSF50978">
    <property type="entry name" value="WD40 repeat-like"/>
    <property type="match status" value="1"/>
</dbReference>
<feature type="region of interest" description="Disordered" evidence="2">
    <location>
        <begin position="751"/>
        <end position="773"/>
    </location>
</feature>
<dbReference type="OrthoDB" id="202825at2759"/>
<dbReference type="Gene3D" id="2.40.50.140">
    <property type="entry name" value="Nucleic acid-binding proteins"/>
    <property type="match status" value="1"/>
</dbReference>
<dbReference type="GO" id="GO:0043596">
    <property type="term" value="C:nuclear replication fork"/>
    <property type="evidence" value="ECO:0007669"/>
    <property type="project" value="TreeGrafter"/>
</dbReference>
<dbReference type="Proteomes" id="UP000238274">
    <property type="component" value="Unassembled WGS sequence"/>
</dbReference>
<keyword evidence="3" id="KW-1133">Transmembrane helix</keyword>
<accession>A0A2S4WKA0</accession>
<feature type="transmembrane region" description="Helical" evidence="3">
    <location>
        <begin position="524"/>
        <end position="545"/>
    </location>
</feature>
<reference evidence="6" key="3">
    <citation type="journal article" date="2018" name="Mol. Plant Microbe Interact.">
        <title>Genome sequence resources for the wheat stripe rust pathogen (Puccinia striiformis f. sp. tritici) and the barley stripe rust pathogen (Puccinia striiformis f. sp. hordei).</title>
        <authorList>
            <person name="Xia C."/>
            <person name="Wang M."/>
            <person name="Yin C."/>
            <person name="Cornejo O.E."/>
            <person name="Hulbert S.H."/>
            <person name="Chen X."/>
        </authorList>
    </citation>
    <scope>NUCLEOTIDE SEQUENCE [LARGE SCALE GENOMIC DNA]</scope>
    <source>
        <strain evidence="6">93TX-2</strain>
    </source>
</reference>
<comment type="caution">
    <text evidence="5">The sequence shown here is derived from an EMBL/GenBank/DDBJ whole genome shotgun (WGS) entry which is preliminary data.</text>
</comment>
<feature type="region of interest" description="Disordered" evidence="2">
    <location>
        <begin position="835"/>
        <end position="855"/>
    </location>
</feature>
<comment type="similarity">
    <text evidence="1">Belongs to the MCM10 family.</text>
</comment>
<dbReference type="InterPro" id="IPR015408">
    <property type="entry name" value="Znf_Mcm10/DnaG"/>
</dbReference>
<feature type="transmembrane region" description="Helical" evidence="3">
    <location>
        <begin position="298"/>
        <end position="328"/>
    </location>
</feature>
<dbReference type="Gene3D" id="2.130.10.10">
    <property type="entry name" value="YVTN repeat-like/Quinoprotein amine dehydrogenase"/>
    <property type="match status" value="2"/>
</dbReference>
<dbReference type="GO" id="GO:0006270">
    <property type="term" value="P:DNA replication initiation"/>
    <property type="evidence" value="ECO:0007669"/>
    <property type="project" value="InterPro"/>
</dbReference>
<keyword evidence="3" id="KW-0812">Transmembrane</keyword>
<dbReference type="PANTHER" id="PTHR13454">
    <property type="entry name" value="PROTEIN MCM10 HOMOLOG"/>
    <property type="match status" value="1"/>
</dbReference>
<feature type="compositionally biased region" description="Polar residues" evidence="2">
    <location>
        <begin position="751"/>
        <end position="761"/>
    </location>
</feature>
<dbReference type="VEuPathDB" id="FungiDB:PSTT_08076"/>
<dbReference type="VEuPathDB" id="FungiDB:PSTT_08075"/>
<dbReference type="PANTHER" id="PTHR13454:SF11">
    <property type="entry name" value="PROTEIN MCM10 HOMOLOG"/>
    <property type="match status" value="1"/>
</dbReference>
<dbReference type="EMBL" id="PKSM01000012">
    <property type="protein sequence ID" value="POW22181.1"/>
    <property type="molecule type" value="Genomic_DNA"/>
</dbReference>
<reference evidence="5 6" key="1">
    <citation type="submission" date="2017-12" db="EMBL/GenBank/DDBJ databases">
        <title>Gene loss provides genomic basis for host adaptation in cereal stripe rust fungi.</title>
        <authorList>
            <person name="Xia C."/>
        </authorList>
    </citation>
    <scope>NUCLEOTIDE SEQUENCE [LARGE SCALE GENOMIC DNA]</scope>
    <source>
        <strain evidence="5 6">93TX-2</strain>
    </source>
</reference>
<dbReference type="InterPro" id="IPR015943">
    <property type="entry name" value="WD40/YVTN_repeat-like_dom_sf"/>
</dbReference>
<dbReference type="SMART" id="SM00320">
    <property type="entry name" value="WD40"/>
    <property type="match status" value="4"/>
</dbReference>
<organism evidence="5 6">
    <name type="scientific">Puccinia striiformis</name>
    <dbReference type="NCBI Taxonomy" id="27350"/>
    <lineage>
        <taxon>Eukaryota</taxon>
        <taxon>Fungi</taxon>
        <taxon>Dikarya</taxon>
        <taxon>Basidiomycota</taxon>
        <taxon>Pucciniomycotina</taxon>
        <taxon>Pucciniomycetes</taxon>
        <taxon>Pucciniales</taxon>
        <taxon>Pucciniaceae</taxon>
        <taxon>Puccinia</taxon>
    </lineage>
</organism>
<feature type="compositionally biased region" description="Polar residues" evidence="2">
    <location>
        <begin position="1"/>
        <end position="11"/>
    </location>
</feature>
<feature type="compositionally biased region" description="Low complexity" evidence="2">
    <location>
        <begin position="23"/>
        <end position="36"/>
    </location>
</feature>
<feature type="domain" description="Zinc finger Mcm10/DnaG-type" evidence="4">
    <location>
        <begin position="912"/>
        <end position="966"/>
    </location>
</feature>
<keyword evidence="6" id="KW-1185">Reference proteome</keyword>
<dbReference type="GO" id="GO:0003697">
    <property type="term" value="F:single-stranded DNA binding"/>
    <property type="evidence" value="ECO:0007669"/>
    <property type="project" value="InterPro"/>
</dbReference>
<name>A0A2S4WKA0_9BASI</name>
<dbReference type="InterPro" id="IPR012340">
    <property type="entry name" value="NA-bd_OB-fold"/>
</dbReference>
<dbReference type="VEuPathDB" id="FungiDB:PSHT_01538"/>
<feature type="region of interest" description="Disordered" evidence="2">
    <location>
        <begin position="392"/>
        <end position="413"/>
    </location>
</feature>
<feature type="region of interest" description="Disordered" evidence="2">
    <location>
        <begin position="1169"/>
        <end position="1199"/>
    </location>
</feature>
<evidence type="ECO:0000256" key="3">
    <source>
        <dbReference type="SAM" id="Phobius"/>
    </source>
</evidence>
<evidence type="ECO:0000313" key="5">
    <source>
        <dbReference type="EMBL" id="POW22181.1"/>
    </source>
</evidence>
<protein>
    <recommendedName>
        <fullName evidence="4">Zinc finger Mcm10/DnaG-type domain-containing protein</fullName>
    </recommendedName>
</protein>